<dbReference type="Proteomes" id="UP000189137">
    <property type="component" value="Unassembled WGS sequence"/>
</dbReference>
<sequence>MGRKITCRYCKEKFLAEDIYSVIHITKTGREEKRNYCCELHYRLEEREKWLWNQILLGIDSIIGYKCIAKNKTKMIKEMLDNGYTREDVYNCILEMKNQIIDALEFRKDIENEYQKLCYIFTILKNNIRDVTVVKKNIQRKEKKETEMDLVDIPEETMKIPVARKKRTTTLKDLIKEVGENGIRK</sequence>
<dbReference type="RefSeq" id="WP_021402151.1">
    <property type="nucleotide sequence ID" value="NZ_BIVT01000021.1"/>
</dbReference>
<evidence type="ECO:0000313" key="2">
    <source>
        <dbReference type="Proteomes" id="UP000189137"/>
    </source>
</evidence>
<evidence type="ECO:0000313" key="1">
    <source>
        <dbReference type="EMBL" id="SJS98054.1"/>
    </source>
</evidence>
<gene>
    <name evidence="1" type="ORF">SAMEA3375112_03319</name>
</gene>
<proteinExistence type="predicted"/>
<dbReference type="EMBL" id="FUPS01000014">
    <property type="protein sequence ID" value="SJS98054.1"/>
    <property type="molecule type" value="Genomic_DNA"/>
</dbReference>
<organism evidence="1 2">
    <name type="scientific">Clostridioides difficile</name>
    <name type="common">Peptoclostridium difficile</name>
    <dbReference type="NCBI Taxonomy" id="1496"/>
    <lineage>
        <taxon>Bacteria</taxon>
        <taxon>Bacillati</taxon>
        <taxon>Bacillota</taxon>
        <taxon>Clostridia</taxon>
        <taxon>Peptostreptococcales</taxon>
        <taxon>Peptostreptococcaceae</taxon>
        <taxon>Clostridioides</taxon>
    </lineage>
</organism>
<reference evidence="1 2" key="1">
    <citation type="submission" date="2017-02" db="EMBL/GenBank/DDBJ databases">
        <authorList>
            <consortium name="Pathogen Informatics"/>
        </authorList>
    </citation>
    <scope>NUCLEOTIDE SEQUENCE [LARGE SCALE GENOMIC DNA]</scope>
    <source>
        <strain evidence="1 2">VRECD0157</strain>
    </source>
</reference>
<dbReference type="AlphaFoldDB" id="A0A9X8RLG4"/>
<comment type="caution">
    <text evidence="1">The sequence shown here is derived from an EMBL/GenBank/DDBJ whole genome shotgun (WGS) entry which is preliminary data.</text>
</comment>
<accession>A0A9X8RLG4</accession>
<protein>
    <submittedName>
        <fullName evidence="1">Uncharacterized protein</fullName>
    </submittedName>
</protein>
<name>A0A9X8RLG4_CLODI</name>